<evidence type="ECO:0000313" key="2">
    <source>
        <dbReference type="Proteomes" id="UP000557717"/>
    </source>
</evidence>
<dbReference type="Proteomes" id="UP000557717">
    <property type="component" value="Unassembled WGS sequence"/>
</dbReference>
<accession>A0A840VBQ2</accession>
<evidence type="ECO:0000313" key="1">
    <source>
        <dbReference type="EMBL" id="MBB5352974.1"/>
    </source>
</evidence>
<protein>
    <submittedName>
        <fullName evidence="1">Uncharacterized protein</fullName>
    </submittedName>
</protein>
<keyword evidence="2" id="KW-1185">Reference proteome</keyword>
<sequence length="50" mass="5461">MTTSDNTDHDDLADFLAFLRTPSSSDTTCAIHSALPAGKVHRAHEISIRH</sequence>
<dbReference type="AlphaFoldDB" id="A0A840VBQ2"/>
<proteinExistence type="predicted"/>
<name>A0A840VBQ2_9BACT</name>
<organism evidence="1 2">
    <name type="scientific">Haloferula luteola</name>
    <dbReference type="NCBI Taxonomy" id="595692"/>
    <lineage>
        <taxon>Bacteria</taxon>
        <taxon>Pseudomonadati</taxon>
        <taxon>Verrucomicrobiota</taxon>
        <taxon>Verrucomicrobiia</taxon>
        <taxon>Verrucomicrobiales</taxon>
        <taxon>Verrucomicrobiaceae</taxon>
        <taxon>Haloferula</taxon>
    </lineage>
</organism>
<dbReference type="EMBL" id="JACHFD010000018">
    <property type="protein sequence ID" value="MBB5352974.1"/>
    <property type="molecule type" value="Genomic_DNA"/>
</dbReference>
<dbReference type="RefSeq" id="WP_184020445.1">
    <property type="nucleotide sequence ID" value="NZ_JACHFD010000018.1"/>
</dbReference>
<comment type="caution">
    <text evidence="1">The sequence shown here is derived from an EMBL/GenBank/DDBJ whole genome shotgun (WGS) entry which is preliminary data.</text>
</comment>
<reference evidence="1 2" key="1">
    <citation type="submission" date="2020-08" db="EMBL/GenBank/DDBJ databases">
        <title>Genomic Encyclopedia of Type Strains, Phase IV (KMG-IV): sequencing the most valuable type-strain genomes for metagenomic binning, comparative biology and taxonomic classification.</title>
        <authorList>
            <person name="Goeker M."/>
        </authorList>
    </citation>
    <scope>NUCLEOTIDE SEQUENCE [LARGE SCALE GENOMIC DNA]</scope>
    <source>
        <strain evidence="1 2">YC6886</strain>
    </source>
</reference>
<gene>
    <name evidence="1" type="ORF">HNR46_003224</name>
</gene>